<dbReference type="EMBL" id="CP126661">
    <property type="protein sequence ID" value="WKA04098.1"/>
    <property type="molecule type" value="Genomic_DNA"/>
</dbReference>
<accession>A0ABY9D935</accession>
<reference evidence="5 6" key="1">
    <citation type="journal article" date="2023" name="Hortic Res">
        <title>The complete reference genome for grapevine (Vitis vinifera L.) genetics and breeding.</title>
        <authorList>
            <person name="Shi X."/>
            <person name="Cao S."/>
            <person name="Wang X."/>
            <person name="Huang S."/>
            <person name="Wang Y."/>
            <person name="Liu Z."/>
            <person name="Liu W."/>
            <person name="Leng X."/>
            <person name="Peng Y."/>
            <person name="Wang N."/>
            <person name="Wang Y."/>
            <person name="Ma Z."/>
            <person name="Xu X."/>
            <person name="Zhang F."/>
            <person name="Xue H."/>
            <person name="Zhong H."/>
            <person name="Wang Y."/>
            <person name="Zhang K."/>
            <person name="Velt A."/>
            <person name="Avia K."/>
            <person name="Holtgrawe D."/>
            <person name="Grimplet J."/>
            <person name="Matus J.T."/>
            <person name="Ware D."/>
            <person name="Wu X."/>
            <person name="Wang H."/>
            <person name="Liu C."/>
            <person name="Fang Y."/>
            <person name="Rustenholz C."/>
            <person name="Cheng Z."/>
            <person name="Xiao H."/>
            <person name="Zhou Y."/>
        </authorList>
    </citation>
    <scope>NUCLEOTIDE SEQUENCE [LARGE SCALE GENOMIC DNA]</scope>
    <source>
        <strain evidence="6">cv. Pinot noir / PN40024</strain>
        <tissue evidence="5">Leaf</tissue>
    </source>
</reference>
<proteinExistence type="inferred from homology"/>
<evidence type="ECO:0000256" key="3">
    <source>
        <dbReference type="ARBA" id="ARBA00023315"/>
    </source>
</evidence>
<gene>
    <name evidence="5" type="ORF">VitviT2T_022160</name>
</gene>
<sequence length="693" mass="77477">MAATGACFIAGGFLPMFGRDMKSIAGGLRTNFSVSIRPSAVFTEQTPAPGVTERGRFKKMSEADMISKHFDNSDVAKLEQRSLKDYFEQSKDLIRSDGGPPRWFSPLECGSRLDSSPLLLFLPGIDGVGLGLILHHQRLGKLFDIWCLHIPVEDRTTFTELVKLVERTVRSENYRSPNKPIYLVGESLGGCLALAVAARNPDIDLALILANPATSFSKSPLQSLMPLLSLMPDKLNFSLPFILSLITGDPLRMAIANAEKGLPLQQRVGELPQGLVALPSYLSVLFGILPRETLLWKLKMLRSASAFANSRLHAVKAEILILSSGKDKLLSSQEECERLCHALPNCEIRRFTDSGHFLFLEDGVDLVTIIKGVSFYRRAKYLDYILDYIPPTPSEFKNVAEPIRWFNSITCPVMLSTLEDGKIVKGLAGIPSEGPTLFVGYHMLLGIETIPLVLQFMDERNILLRGIAHPMLFKRSSGGSLPDLSRFDTIRLVGAVPVSGTNFYKLMSSKSHALLYPGGVREAVHRKGEEYKLFWPEQSEFVRIAARFGAKIIPFGVVGEDDFGQVVIDYNDLMMIPYFRDQIEENTKKAVKLRTGSSGEVANQDLHTPGILPKLPGRFYYLFGKPIETEGRKQELREKEKAHELYLHVKSEVESCLAYLKEKRESDPYRNILPRLFYQATHGFTSDVPTFEL</sequence>
<dbReference type="InterPro" id="IPR007130">
    <property type="entry name" value="DAGAT"/>
</dbReference>
<organism evidence="5 6">
    <name type="scientific">Vitis vinifera</name>
    <name type="common">Grape</name>
    <dbReference type="NCBI Taxonomy" id="29760"/>
    <lineage>
        <taxon>Eukaryota</taxon>
        <taxon>Viridiplantae</taxon>
        <taxon>Streptophyta</taxon>
        <taxon>Embryophyta</taxon>
        <taxon>Tracheophyta</taxon>
        <taxon>Spermatophyta</taxon>
        <taxon>Magnoliopsida</taxon>
        <taxon>eudicotyledons</taxon>
        <taxon>Gunneridae</taxon>
        <taxon>Pentapetalae</taxon>
        <taxon>rosids</taxon>
        <taxon>Vitales</taxon>
        <taxon>Vitaceae</taxon>
        <taxon>Viteae</taxon>
        <taxon>Vitis</taxon>
    </lineage>
</organism>
<evidence type="ECO:0000256" key="2">
    <source>
        <dbReference type="ARBA" id="ARBA00022679"/>
    </source>
</evidence>
<dbReference type="SUPFAM" id="SSF53474">
    <property type="entry name" value="alpha/beta-Hydrolases"/>
    <property type="match status" value="1"/>
</dbReference>
<keyword evidence="3" id="KW-0012">Acyltransferase</keyword>
<dbReference type="CDD" id="cd07987">
    <property type="entry name" value="LPLAT_MGAT-like"/>
    <property type="match status" value="1"/>
</dbReference>
<dbReference type="Proteomes" id="UP001227230">
    <property type="component" value="Chromosome 14"/>
</dbReference>
<keyword evidence="6" id="KW-1185">Reference proteome</keyword>
<keyword evidence="2" id="KW-0808">Transferase</keyword>
<evidence type="ECO:0000313" key="5">
    <source>
        <dbReference type="EMBL" id="WKA04098.1"/>
    </source>
</evidence>
<evidence type="ECO:0000256" key="1">
    <source>
        <dbReference type="ARBA" id="ARBA00005420"/>
    </source>
</evidence>
<dbReference type="PANTHER" id="PTHR22753">
    <property type="entry name" value="TRANSMEMBRANE PROTEIN 68"/>
    <property type="match status" value="1"/>
</dbReference>
<dbReference type="Pfam" id="PF12697">
    <property type="entry name" value="Abhydrolase_6"/>
    <property type="match status" value="1"/>
</dbReference>
<protein>
    <recommendedName>
        <fullName evidence="4">AB hydrolase-1 domain-containing protein</fullName>
    </recommendedName>
</protein>
<evidence type="ECO:0000313" key="6">
    <source>
        <dbReference type="Proteomes" id="UP001227230"/>
    </source>
</evidence>
<evidence type="ECO:0000259" key="4">
    <source>
        <dbReference type="Pfam" id="PF12697"/>
    </source>
</evidence>
<dbReference type="InterPro" id="IPR000073">
    <property type="entry name" value="AB_hydrolase_1"/>
</dbReference>
<dbReference type="PANTHER" id="PTHR22753:SF24">
    <property type="entry name" value="ESTERASE_LIPASE_THIOESTERASE FAMILY PROTEIN"/>
    <property type="match status" value="1"/>
</dbReference>
<dbReference type="InterPro" id="IPR029058">
    <property type="entry name" value="AB_hydrolase_fold"/>
</dbReference>
<dbReference type="Gene3D" id="3.40.50.1820">
    <property type="entry name" value="alpha/beta hydrolase"/>
    <property type="match status" value="1"/>
</dbReference>
<comment type="similarity">
    <text evidence="1">Belongs to the diacylglycerol acyltransferase family.</text>
</comment>
<dbReference type="Pfam" id="PF03982">
    <property type="entry name" value="DAGAT"/>
    <property type="match status" value="1"/>
</dbReference>
<name>A0ABY9D935_VITVI</name>
<feature type="domain" description="AB hydrolase-1" evidence="4">
    <location>
        <begin position="155"/>
        <end position="363"/>
    </location>
</feature>